<evidence type="ECO:0000313" key="2">
    <source>
        <dbReference type="Proteomes" id="UP000094527"/>
    </source>
</evidence>
<dbReference type="EMBL" id="LJIJ01003605">
    <property type="protein sequence ID" value="ODM88440.1"/>
    <property type="molecule type" value="Genomic_DNA"/>
</dbReference>
<feature type="non-terminal residue" evidence="1">
    <location>
        <position position="52"/>
    </location>
</feature>
<keyword evidence="2" id="KW-1185">Reference proteome</keyword>
<comment type="caution">
    <text evidence="1">The sequence shown here is derived from an EMBL/GenBank/DDBJ whole genome shotgun (WGS) entry which is preliminary data.</text>
</comment>
<gene>
    <name evidence="1" type="ORF">Ocin01_18241</name>
</gene>
<reference evidence="1 2" key="1">
    <citation type="journal article" date="2016" name="Genome Biol. Evol.">
        <title>Gene Family Evolution Reflects Adaptation to Soil Environmental Stressors in the Genome of the Collembolan Orchesella cincta.</title>
        <authorList>
            <person name="Faddeeva-Vakhrusheva A."/>
            <person name="Derks M.F."/>
            <person name="Anvar S.Y."/>
            <person name="Agamennone V."/>
            <person name="Suring W."/>
            <person name="Smit S."/>
            <person name="van Straalen N.M."/>
            <person name="Roelofs D."/>
        </authorList>
    </citation>
    <scope>NUCLEOTIDE SEQUENCE [LARGE SCALE GENOMIC DNA]</scope>
    <source>
        <tissue evidence="1">Mixed pool</tissue>
    </source>
</reference>
<sequence length="52" mass="6155">MPRRQYYTRGCFHGADRDHITFTSEKENQRGQSGLSMLLTYFWVLWPAAMLS</sequence>
<accession>A0A1D2M633</accession>
<protein>
    <submittedName>
        <fullName evidence="1">Uncharacterized protein</fullName>
    </submittedName>
</protein>
<evidence type="ECO:0000313" key="1">
    <source>
        <dbReference type="EMBL" id="ODM88440.1"/>
    </source>
</evidence>
<dbReference type="Proteomes" id="UP000094527">
    <property type="component" value="Unassembled WGS sequence"/>
</dbReference>
<dbReference type="AlphaFoldDB" id="A0A1D2M633"/>
<proteinExistence type="predicted"/>
<organism evidence="1 2">
    <name type="scientific">Orchesella cincta</name>
    <name type="common">Springtail</name>
    <name type="synonym">Podura cincta</name>
    <dbReference type="NCBI Taxonomy" id="48709"/>
    <lineage>
        <taxon>Eukaryota</taxon>
        <taxon>Metazoa</taxon>
        <taxon>Ecdysozoa</taxon>
        <taxon>Arthropoda</taxon>
        <taxon>Hexapoda</taxon>
        <taxon>Collembola</taxon>
        <taxon>Entomobryomorpha</taxon>
        <taxon>Entomobryoidea</taxon>
        <taxon>Orchesellidae</taxon>
        <taxon>Orchesellinae</taxon>
        <taxon>Orchesella</taxon>
    </lineage>
</organism>
<name>A0A1D2M633_ORCCI</name>